<protein>
    <submittedName>
        <fullName evidence="1">Uncharacterized protein (DUF924 family)</fullName>
    </submittedName>
</protein>
<dbReference type="RefSeq" id="WP_036072775.1">
    <property type="nucleotide sequence ID" value="NZ_JAASUO010000001.1"/>
</dbReference>
<dbReference type="Proteomes" id="UP000295558">
    <property type="component" value="Unassembled WGS sequence"/>
</dbReference>
<dbReference type="Gene3D" id="1.20.58.320">
    <property type="entry name" value="TPR-like"/>
    <property type="match status" value="1"/>
</dbReference>
<dbReference type="AlphaFoldDB" id="A0A4R6ZR77"/>
<evidence type="ECO:0000313" key="1">
    <source>
        <dbReference type="EMBL" id="TDR55161.1"/>
    </source>
</evidence>
<dbReference type="InterPro" id="IPR010323">
    <property type="entry name" value="DUF924"/>
</dbReference>
<accession>A0A4R6ZR77</accession>
<gene>
    <name evidence="1" type="ORF">DFP96_10190</name>
</gene>
<organism evidence="1 2">
    <name type="scientific">Listeria rocourtiae</name>
    <dbReference type="NCBI Taxonomy" id="647910"/>
    <lineage>
        <taxon>Bacteria</taxon>
        <taxon>Bacillati</taxon>
        <taxon>Bacillota</taxon>
        <taxon>Bacilli</taxon>
        <taxon>Bacillales</taxon>
        <taxon>Listeriaceae</taxon>
        <taxon>Listeria</taxon>
    </lineage>
</organism>
<dbReference type="SUPFAM" id="SSF48452">
    <property type="entry name" value="TPR-like"/>
    <property type="match status" value="1"/>
</dbReference>
<dbReference type="Gene3D" id="1.25.40.10">
    <property type="entry name" value="Tetratricopeptide repeat domain"/>
    <property type="match status" value="1"/>
</dbReference>
<sequence>MTYQEIIHFWFEECEPSQWFNKDEHFDLLIKERFQSIHDQVANGEKAIWRQTVAGRLAEIIVLDQFSRNLYRDNARSFAYDGMALVLAQEAIATGELDALSVTQRAFLYMPFMHSESLIIHEEAIKQFSEDGMESNLQFEHKHRDILLRFGRYPHRNAILGRASTEEEISFLKEPDSSF</sequence>
<keyword evidence="2" id="KW-1185">Reference proteome</keyword>
<comment type="caution">
    <text evidence="1">The sequence shown here is derived from an EMBL/GenBank/DDBJ whole genome shotgun (WGS) entry which is preliminary data.</text>
</comment>
<dbReference type="STRING" id="1265846.PROCOU_13663"/>
<dbReference type="EMBL" id="SNZK01000001">
    <property type="protein sequence ID" value="TDR55161.1"/>
    <property type="molecule type" value="Genomic_DNA"/>
</dbReference>
<reference evidence="1 2" key="1">
    <citation type="submission" date="2019-03" db="EMBL/GenBank/DDBJ databases">
        <title>Genomic Encyclopedia of Type Strains, Phase III (KMG-III): the genomes of soil and plant-associated and newly described type strains.</title>
        <authorList>
            <person name="Whitman W."/>
        </authorList>
    </citation>
    <scope>NUCLEOTIDE SEQUENCE [LARGE SCALE GENOMIC DNA]</scope>
    <source>
        <strain evidence="1 2">CECT 7972</strain>
    </source>
</reference>
<dbReference type="Pfam" id="PF06041">
    <property type="entry name" value="DUF924"/>
    <property type="match status" value="1"/>
</dbReference>
<dbReference type="OrthoDB" id="7593450at2"/>
<name>A0A4R6ZR77_9LIST</name>
<proteinExistence type="predicted"/>
<evidence type="ECO:0000313" key="2">
    <source>
        <dbReference type="Proteomes" id="UP000295558"/>
    </source>
</evidence>
<dbReference type="InterPro" id="IPR011990">
    <property type="entry name" value="TPR-like_helical_dom_sf"/>
</dbReference>